<sequence>MTTFKKQSLYKSHHGILSDSSEYQKVKRSHRSEMSRQPKAVMSTSKAPTNNSPDRKPSSNESRL</sequence>
<dbReference type="EMBL" id="CAKOFQ010006687">
    <property type="protein sequence ID" value="CAH1960196.1"/>
    <property type="molecule type" value="Genomic_DNA"/>
</dbReference>
<protein>
    <submittedName>
        <fullName evidence="2">Uncharacterized protein</fullName>
    </submittedName>
</protein>
<evidence type="ECO:0000313" key="2">
    <source>
        <dbReference type="EMBL" id="CAH1960196.1"/>
    </source>
</evidence>
<dbReference type="AlphaFoldDB" id="A0A9P0NZ76"/>
<gene>
    <name evidence="2" type="ORF">ACAOBT_LOCUS3595</name>
</gene>
<evidence type="ECO:0000313" key="3">
    <source>
        <dbReference type="Proteomes" id="UP001152888"/>
    </source>
</evidence>
<feature type="compositionally biased region" description="Basic and acidic residues" evidence="1">
    <location>
        <begin position="53"/>
        <end position="64"/>
    </location>
</feature>
<accession>A0A9P0NZ76</accession>
<reference evidence="2" key="1">
    <citation type="submission" date="2022-03" db="EMBL/GenBank/DDBJ databases">
        <authorList>
            <person name="Sayadi A."/>
        </authorList>
    </citation>
    <scope>NUCLEOTIDE SEQUENCE</scope>
</reference>
<keyword evidence="3" id="KW-1185">Reference proteome</keyword>
<proteinExistence type="predicted"/>
<feature type="region of interest" description="Disordered" evidence="1">
    <location>
        <begin position="1"/>
        <end position="64"/>
    </location>
</feature>
<evidence type="ECO:0000256" key="1">
    <source>
        <dbReference type="SAM" id="MobiDB-lite"/>
    </source>
</evidence>
<dbReference type="Proteomes" id="UP001152888">
    <property type="component" value="Unassembled WGS sequence"/>
</dbReference>
<organism evidence="2 3">
    <name type="scientific">Acanthoscelides obtectus</name>
    <name type="common">Bean weevil</name>
    <name type="synonym">Bruchus obtectus</name>
    <dbReference type="NCBI Taxonomy" id="200917"/>
    <lineage>
        <taxon>Eukaryota</taxon>
        <taxon>Metazoa</taxon>
        <taxon>Ecdysozoa</taxon>
        <taxon>Arthropoda</taxon>
        <taxon>Hexapoda</taxon>
        <taxon>Insecta</taxon>
        <taxon>Pterygota</taxon>
        <taxon>Neoptera</taxon>
        <taxon>Endopterygota</taxon>
        <taxon>Coleoptera</taxon>
        <taxon>Polyphaga</taxon>
        <taxon>Cucujiformia</taxon>
        <taxon>Chrysomeloidea</taxon>
        <taxon>Chrysomelidae</taxon>
        <taxon>Bruchinae</taxon>
        <taxon>Bruchini</taxon>
        <taxon>Acanthoscelides</taxon>
    </lineage>
</organism>
<comment type="caution">
    <text evidence="2">The sequence shown here is derived from an EMBL/GenBank/DDBJ whole genome shotgun (WGS) entry which is preliminary data.</text>
</comment>
<name>A0A9P0NZ76_ACAOB</name>
<feature type="compositionally biased region" description="Polar residues" evidence="1">
    <location>
        <begin position="1"/>
        <end position="10"/>
    </location>
</feature>
<feature type="compositionally biased region" description="Polar residues" evidence="1">
    <location>
        <begin position="42"/>
        <end position="52"/>
    </location>
</feature>